<dbReference type="InterPro" id="IPR005031">
    <property type="entry name" value="COQ10_START"/>
</dbReference>
<organism evidence="2 3">
    <name type="scientific">Mycobacterium asiaticum</name>
    <dbReference type="NCBI Taxonomy" id="1790"/>
    <lineage>
        <taxon>Bacteria</taxon>
        <taxon>Bacillati</taxon>
        <taxon>Actinomycetota</taxon>
        <taxon>Actinomycetes</taxon>
        <taxon>Mycobacteriales</taxon>
        <taxon>Mycobacteriaceae</taxon>
        <taxon>Mycobacterium</taxon>
    </lineage>
</organism>
<dbReference type="AlphaFoldDB" id="A0A1A3NTJ5"/>
<sequence length="144" mass="16401">MAINEFREVVITATPAEVMSVLMDLESLPQWSALHDKVEILERDEQGRPSKSRQTVKVIGFRDEQLIDYSFQDDSVSWTLLSAKQLRAQQVRYTLTREGDSTRLRLELEVELAAPVPGVFVRKATSWLIQAATEGVRKRVLEVS</sequence>
<dbReference type="Pfam" id="PF03364">
    <property type="entry name" value="Polyketide_cyc"/>
    <property type="match status" value="1"/>
</dbReference>
<protein>
    <submittedName>
        <fullName evidence="2">Cyclase</fullName>
    </submittedName>
</protein>
<evidence type="ECO:0000313" key="2">
    <source>
        <dbReference type="EMBL" id="OBK23642.1"/>
    </source>
</evidence>
<dbReference type="Gene3D" id="3.30.530.20">
    <property type="match status" value="1"/>
</dbReference>
<reference evidence="2 3" key="1">
    <citation type="submission" date="2016-06" db="EMBL/GenBank/DDBJ databases">
        <authorList>
            <person name="Kjaerup R.B."/>
            <person name="Dalgaard T.S."/>
            <person name="Juul-Madsen H.R."/>
        </authorList>
    </citation>
    <scope>NUCLEOTIDE SEQUENCE [LARGE SCALE GENOMIC DNA]</scope>
    <source>
        <strain evidence="2 3">1165133.8</strain>
    </source>
</reference>
<accession>A0A1A3NTJ5</accession>
<dbReference type="PANTHER" id="PTHR39683:SF4">
    <property type="entry name" value="COENZYME Q-BINDING PROTEIN COQ10 START DOMAIN-CONTAINING PROTEIN"/>
    <property type="match status" value="1"/>
</dbReference>
<dbReference type="EMBL" id="LZLS01000171">
    <property type="protein sequence ID" value="OBK23642.1"/>
    <property type="molecule type" value="Genomic_DNA"/>
</dbReference>
<dbReference type="OrthoDB" id="4730534at2"/>
<dbReference type="InterPro" id="IPR023393">
    <property type="entry name" value="START-like_dom_sf"/>
</dbReference>
<dbReference type="Proteomes" id="UP000093928">
    <property type="component" value="Unassembled WGS sequence"/>
</dbReference>
<dbReference type="CDD" id="cd07819">
    <property type="entry name" value="SRPBCC_2"/>
    <property type="match status" value="1"/>
</dbReference>
<dbReference type="RefSeq" id="WP_065145506.1">
    <property type="nucleotide sequence ID" value="NZ_LZLS01000171.1"/>
</dbReference>
<dbReference type="PANTHER" id="PTHR39683">
    <property type="entry name" value="CONSERVED PROTEIN TB16.3"/>
    <property type="match status" value="1"/>
</dbReference>
<comment type="caution">
    <text evidence="2">The sequence shown here is derived from an EMBL/GenBank/DDBJ whole genome shotgun (WGS) entry which is preliminary data.</text>
</comment>
<evidence type="ECO:0000313" key="3">
    <source>
        <dbReference type="Proteomes" id="UP000093928"/>
    </source>
</evidence>
<name>A0A1A3NTJ5_MYCAS</name>
<feature type="domain" description="Coenzyme Q-binding protein COQ10 START" evidence="1">
    <location>
        <begin position="11"/>
        <end position="134"/>
    </location>
</feature>
<gene>
    <name evidence="2" type="ORF">A5634_05230</name>
</gene>
<proteinExistence type="predicted"/>
<dbReference type="SUPFAM" id="SSF55961">
    <property type="entry name" value="Bet v1-like"/>
    <property type="match status" value="1"/>
</dbReference>
<evidence type="ECO:0000259" key="1">
    <source>
        <dbReference type="Pfam" id="PF03364"/>
    </source>
</evidence>